<gene>
    <name evidence="3" type="ORF">HOO65_040771</name>
</gene>
<dbReference type="PANTHER" id="PTHR34883">
    <property type="entry name" value="SERINE-RICH PROTEIN, PUTATIVE-RELATED-RELATED"/>
    <property type="match status" value="1"/>
</dbReference>
<reference evidence="3 4" key="1">
    <citation type="submission" date="2020-05" db="EMBL/GenBank/DDBJ databases">
        <title>Ceratocystis lukuohia genome.</title>
        <authorList>
            <person name="Harrington T.C."/>
            <person name="Kim K."/>
            <person name="Mayers C.G."/>
        </authorList>
    </citation>
    <scope>NUCLEOTIDE SEQUENCE [LARGE SCALE GENOMIC DNA]</scope>
    <source>
        <strain evidence="3 4">C4212</strain>
    </source>
</reference>
<evidence type="ECO:0008006" key="5">
    <source>
        <dbReference type="Google" id="ProtNLM"/>
    </source>
</evidence>
<dbReference type="InterPro" id="IPR008972">
    <property type="entry name" value="Cupredoxin"/>
</dbReference>
<dbReference type="GeneID" id="98118547"/>
<feature type="chain" id="PRO_5046696198" description="Extracellular serine-rich protein" evidence="2">
    <location>
        <begin position="22"/>
        <end position="177"/>
    </location>
</feature>
<dbReference type="EMBL" id="JABSNW010000004">
    <property type="protein sequence ID" value="KAL2888434.1"/>
    <property type="molecule type" value="Genomic_DNA"/>
</dbReference>
<dbReference type="Proteomes" id="UP001610728">
    <property type="component" value="Unassembled WGS sequence"/>
</dbReference>
<dbReference type="RefSeq" id="XP_070859614.1">
    <property type="nucleotide sequence ID" value="XM_071000734.1"/>
</dbReference>
<protein>
    <recommendedName>
        <fullName evidence="5">Extracellular serine-rich protein</fullName>
    </recommendedName>
</protein>
<organism evidence="3 4">
    <name type="scientific">Ceratocystis lukuohia</name>
    <dbReference type="NCBI Taxonomy" id="2019550"/>
    <lineage>
        <taxon>Eukaryota</taxon>
        <taxon>Fungi</taxon>
        <taxon>Dikarya</taxon>
        <taxon>Ascomycota</taxon>
        <taxon>Pezizomycotina</taxon>
        <taxon>Sordariomycetes</taxon>
        <taxon>Hypocreomycetidae</taxon>
        <taxon>Microascales</taxon>
        <taxon>Ceratocystidaceae</taxon>
        <taxon>Ceratocystis</taxon>
    </lineage>
</organism>
<comment type="caution">
    <text evidence="3">The sequence shown here is derived from an EMBL/GenBank/DDBJ whole genome shotgun (WGS) entry which is preliminary data.</text>
</comment>
<evidence type="ECO:0000313" key="4">
    <source>
        <dbReference type="Proteomes" id="UP001610728"/>
    </source>
</evidence>
<dbReference type="SUPFAM" id="SSF49503">
    <property type="entry name" value="Cupredoxins"/>
    <property type="match status" value="1"/>
</dbReference>
<feature type="region of interest" description="Disordered" evidence="1">
    <location>
        <begin position="153"/>
        <end position="177"/>
    </location>
</feature>
<dbReference type="PANTHER" id="PTHR34883:SF17">
    <property type="entry name" value="CUPREDOXIN"/>
    <property type="match status" value="1"/>
</dbReference>
<feature type="signal peptide" evidence="2">
    <location>
        <begin position="1"/>
        <end position="21"/>
    </location>
</feature>
<name>A0ABR4MJH4_9PEZI</name>
<keyword evidence="2" id="KW-0732">Signal</keyword>
<dbReference type="InterPro" id="IPR052953">
    <property type="entry name" value="Ser-rich/MCO-related"/>
</dbReference>
<proteinExistence type="predicted"/>
<sequence>MQFKLASSSLMLAVATTSVFAAPFTGSPSTGSQEPARIVVSLNDYGFHPSDIKAKVGDLIEFHFGEGDSSVVQSDFETPCKAMKNGFSSGTFTVEYTKTRTNEDPHIFVVPVTSTDPIAFYNGKRSSRYEFIGVINGDERAQKSYETLKAKTLASSGDSDNPNLVQGGVIEANPKYD</sequence>
<keyword evidence="4" id="KW-1185">Reference proteome</keyword>
<dbReference type="Gene3D" id="2.60.40.420">
    <property type="entry name" value="Cupredoxins - blue copper proteins"/>
    <property type="match status" value="1"/>
</dbReference>
<evidence type="ECO:0000256" key="1">
    <source>
        <dbReference type="SAM" id="MobiDB-lite"/>
    </source>
</evidence>
<feature type="compositionally biased region" description="Polar residues" evidence="1">
    <location>
        <begin position="153"/>
        <end position="164"/>
    </location>
</feature>
<evidence type="ECO:0000256" key="2">
    <source>
        <dbReference type="SAM" id="SignalP"/>
    </source>
</evidence>
<evidence type="ECO:0000313" key="3">
    <source>
        <dbReference type="EMBL" id="KAL2888434.1"/>
    </source>
</evidence>
<accession>A0ABR4MJH4</accession>